<dbReference type="Pfam" id="PF02824">
    <property type="entry name" value="TGS"/>
    <property type="match status" value="1"/>
</dbReference>
<reference evidence="4" key="1">
    <citation type="submission" date="2017-09" db="EMBL/GenBank/DDBJ databases">
        <title>Depth-based differentiation of microbial function through sediment-hosted aquifers and enrichment of novel symbionts in the deep terrestrial subsurface.</title>
        <authorList>
            <person name="Probst A.J."/>
            <person name="Ladd B."/>
            <person name="Jarett J.K."/>
            <person name="Geller-Mcgrath D.E."/>
            <person name="Sieber C.M.K."/>
            <person name="Emerson J.B."/>
            <person name="Anantharaman K."/>
            <person name="Thomas B.C."/>
            <person name="Malmstrom R."/>
            <person name="Stieglmeier M."/>
            <person name="Klingl A."/>
            <person name="Woyke T."/>
            <person name="Ryan C.M."/>
            <person name="Banfield J.F."/>
        </authorList>
    </citation>
    <scope>NUCLEOTIDE SEQUENCE [LARGE SCALE GENOMIC DNA]</scope>
</reference>
<feature type="domain" description="TGS" evidence="2">
    <location>
        <begin position="386"/>
        <end position="447"/>
    </location>
</feature>
<dbReference type="Gene3D" id="1.10.3210.10">
    <property type="entry name" value="Hypothetical protein af1432"/>
    <property type="match status" value="1"/>
</dbReference>
<evidence type="ECO:0000313" key="3">
    <source>
        <dbReference type="EMBL" id="PIR91295.1"/>
    </source>
</evidence>
<dbReference type="PANTHER" id="PTHR21262:SF31">
    <property type="entry name" value="GTP PYROPHOSPHOKINASE"/>
    <property type="match status" value="1"/>
</dbReference>
<dbReference type="InterPro" id="IPR003607">
    <property type="entry name" value="HD/PDEase_dom"/>
</dbReference>
<dbReference type="CDD" id="cd01668">
    <property type="entry name" value="TGS_RSH"/>
    <property type="match status" value="1"/>
</dbReference>
<dbReference type="EMBL" id="PFAU01000017">
    <property type="protein sequence ID" value="PIR91295.1"/>
    <property type="molecule type" value="Genomic_DNA"/>
</dbReference>
<evidence type="ECO:0000256" key="1">
    <source>
        <dbReference type="ARBA" id="ARBA00007476"/>
    </source>
</evidence>
<dbReference type="Pfam" id="PF13328">
    <property type="entry name" value="HD_4"/>
    <property type="match status" value="1"/>
</dbReference>
<dbReference type="InterPro" id="IPR012675">
    <property type="entry name" value="Beta-grasp_dom_sf"/>
</dbReference>
<dbReference type="GO" id="GO:0015969">
    <property type="term" value="P:guanosine tetraphosphate metabolic process"/>
    <property type="evidence" value="ECO:0007669"/>
    <property type="project" value="InterPro"/>
</dbReference>
<protein>
    <recommendedName>
        <fullName evidence="2">TGS domain-containing protein</fullName>
    </recommendedName>
</protein>
<evidence type="ECO:0000259" key="2">
    <source>
        <dbReference type="PROSITE" id="PS51880"/>
    </source>
</evidence>
<dbReference type="SUPFAM" id="SSF81301">
    <property type="entry name" value="Nucleotidyltransferase"/>
    <property type="match status" value="1"/>
</dbReference>
<dbReference type="SUPFAM" id="SSF109604">
    <property type="entry name" value="HD-domain/PDEase-like"/>
    <property type="match status" value="1"/>
</dbReference>
<dbReference type="InterPro" id="IPR012676">
    <property type="entry name" value="TGS-like"/>
</dbReference>
<comment type="caution">
    <text evidence="3">The sequence shown here is derived from an EMBL/GenBank/DDBJ whole genome shotgun (WGS) entry which is preliminary data.</text>
</comment>
<dbReference type="GO" id="GO:0005886">
    <property type="term" value="C:plasma membrane"/>
    <property type="evidence" value="ECO:0007669"/>
    <property type="project" value="TreeGrafter"/>
</dbReference>
<dbReference type="InterPro" id="IPR043519">
    <property type="entry name" value="NT_sf"/>
</dbReference>
<dbReference type="SMART" id="SM00954">
    <property type="entry name" value="RelA_SpoT"/>
    <property type="match status" value="1"/>
</dbReference>
<dbReference type="FunFam" id="3.10.20.30:FF:000002">
    <property type="entry name" value="GTP pyrophosphokinase (RelA/SpoT)"/>
    <property type="match status" value="1"/>
</dbReference>
<dbReference type="PANTHER" id="PTHR21262">
    <property type="entry name" value="GUANOSINE-3',5'-BIS DIPHOSPHATE 3'-PYROPHOSPHOHYDROLASE"/>
    <property type="match status" value="1"/>
</dbReference>
<dbReference type="InterPro" id="IPR007685">
    <property type="entry name" value="RelA_SpoT"/>
</dbReference>
<gene>
    <name evidence="3" type="ORF">COU02_00700</name>
</gene>
<dbReference type="Pfam" id="PF04607">
    <property type="entry name" value="RelA_SpoT"/>
    <property type="match status" value="1"/>
</dbReference>
<dbReference type="SMART" id="SM00471">
    <property type="entry name" value="HDc"/>
    <property type="match status" value="1"/>
</dbReference>
<dbReference type="SUPFAM" id="SSF81271">
    <property type="entry name" value="TGS-like"/>
    <property type="match status" value="1"/>
</dbReference>
<name>A0A2H0UWW2_9BACT</name>
<organism evidence="3 4">
    <name type="scientific">bacterium (Candidatus Gribaldobacteria) CG10_big_fil_rev_8_21_14_0_10_37_46</name>
    <dbReference type="NCBI Taxonomy" id="2014276"/>
    <lineage>
        <taxon>Bacteria</taxon>
        <taxon>Candidatus Gribaldobacteria</taxon>
    </lineage>
</organism>
<dbReference type="InterPro" id="IPR033655">
    <property type="entry name" value="TGS_RelA/SpoT"/>
</dbReference>
<dbReference type="CDD" id="cd00077">
    <property type="entry name" value="HDc"/>
    <property type="match status" value="1"/>
</dbReference>
<dbReference type="Gene3D" id="3.10.20.30">
    <property type="match status" value="1"/>
</dbReference>
<dbReference type="Proteomes" id="UP000230882">
    <property type="component" value="Unassembled WGS sequence"/>
</dbReference>
<dbReference type="Gene3D" id="3.30.460.10">
    <property type="entry name" value="Beta Polymerase, domain 2"/>
    <property type="match status" value="1"/>
</dbReference>
<proteinExistence type="inferred from homology"/>
<dbReference type="AlphaFoldDB" id="A0A2H0UWW2"/>
<sequence>MENLSNKIKQGLNRPEIIDRALEVLKKNFREDEFAFPHSLRVGLILKEIGNKEETIAAGILHQIGEKSQKELKNEFPEDVSFLVKKVRRLTSLRYPAGKIRVLPVRKRQKFFLSPQPENLRKMFFVITKDIRAIFIKLADRFDEMRNLNKFPKEEQKRMALESLEIFAPLAYGIGMGEIKGQLEDLAFPCLYPKEFNWLTERVKEKYTEREKYLERVKETSIKILNNEKIPFVNIHTRVKHYFSLYEKLLRHDMDFEEIYDLVALRIIVPSIEDCYKTLGIIHKTWNPLEGRIKDYIASPKPNNYRSLHTTVLCLDNKITEFQIKTPRMHYEAEYGIAAHLAYKEKIPEKIYRDKFSWAEELRILTEKIKNVENLSEYLDFNLFKDRIFVFTPKGDVIDLPKDSCPIDFAYAIHSEIGDYCREVKVNGKMSKLFRPLKNGDLVEIITGKEETPSRDWLRFVKTKFAKERIKKCLEKNKKWERLPLKTILAIKRKFFIFKKLIPLRKKPGKPKVQKVYLGKETGFSINLAKCCSPQSGDEIKAFISKEKGASIHKVDCENLKKLQKKWPQKIIDASWGSKEKRVEKRFKSGKNNDKI</sequence>
<evidence type="ECO:0000313" key="4">
    <source>
        <dbReference type="Proteomes" id="UP000230882"/>
    </source>
</evidence>
<dbReference type="PROSITE" id="PS51880">
    <property type="entry name" value="TGS"/>
    <property type="match status" value="1"/>
</dbReference>
<accession>A0A2H0UWW2</accession>
<dbReference type="InterPro" id="IPR004095">
    <property type="entry name" value="TGS"/>
</dbReference>
<dbReference type="CDD" id="cd05399">
    <property type="entry name" value="NT_Rel-Spo_like"/>
    <property type="match status" value="1"/>
</dbReference>
<comment type="similarity">
    <text evidence="1">Belongs to the RelA/SpoT family.</text>
</comment>